<evidence type="ECO:0000313" key="3">
    <source>
        <dbReference type="Proteomes" id="UP000747110"/>
    </source>
</evidence>
<evidence type="ECO:0008006" key="4">
    <source>
        <dbReference type="Google" id="ProtNLM"/>
    </source>
</evidence>
<sequence>VRWIRSFPFGFITDRQYVIARALFSVTPDGVVHAGMPPARQLARHAGGGGDGAAAEAMPVADLYCITKSINHPGEYDGITGKVVQIPEYYSMWRCRTVACPWGGERPAVEVVLLHSEDMRIPERLARLAINLGMSKFINTMAAAVPGFVRERRSRCTPTQPDPLAYGHHHHAYGPAARGGVATVVPVVSPGGTQGPLSPTLDGGREGASPMAAAASAAPSTWAGAGRALWQPVVGNGMLTASVSAARPAAAPPSAKPLNSHPVTSSRFSLAQVALSTGGGGGGQYCQESAEEAGGGAATAPAASAADGDDSGAGAIDPWDTLARAMTSTGLWRRQDLPPALTSAWGTKRKAQKAHGVGGGSGFGGGGGGGGLGRLLRGAAILTLVLLAARRGRKYGGKVRNVVPSQHRDIDNSDSNSNSHNKEKDRNDGDGGDVSGAPRDGCSADVSDGDNDDV</sequence>
<feature type="compositionally biased region" description="Basic and acidic residues" evidence="1">
    <location>
        <begin position="420"/>
        <end position="429"/>
    </location>
</feature>
<dbReference type="Gene3D" id="3.30.530.20">
    <property type="match status" value="1"/>
</dbReference>
<accession>A0A8J4CNL4</accession>
<keyword evidence="3" id="KW-1185">Reference proteome</keyword>
<dbReference type="AlphaFoldDB" id="A0A8J4CNL4"/>
<dbReference type="InterPro" id="IPR023393">
    <property type="entry name" value="START-like_dom_sf"/>
</dbReference>
<dbReference type="Proteomes" id="UP000747110">
    <property type="component" value="Unassembled WGS sequence"/>
</dbReference>
<gene>
    <name evidence="2" type="ORF">Vretifemale_13813</name>
</gene>
<name>A0A8J4CNL4_9CHLO</name>
<reference evidence="2" key="1">
    <citation type="journal article" date="2021" name="Proc. Natl. Acad. Sci. U.S.A.">
        <title>Three genomes in the algal genus Volvox reveal the fate of a haploid sex-determining region after a transition to homothallism.</title>
        <authorList>
            <person name="Yamamoto K."/>
            <person name="Hamaji T."/>
            <person name="Kawai-Toyooka H."/>
            <person name="Matsuzaki R."/>
            <person name="Takahashi F."/>
            <person name="Nishimura Y."/>
            <person name="Kawachi M."/>
            <person name="Noguchi H."/>
            <person name="Minakuchi Y."/>
            <person name="Umen J.G."/>
            <person name="Toyoda A."/>
            <person name="Nozaki H."/>
        </authorList>
    </citation>
    <scope>NUCLEOTIDE SEQUENCE</scope>
    <source>
        <strain evidence="2">NIES-3786</strain>
    </source>
</reference>
<evidence type="ECO:0000256" key="1">
    <source>
        <dbReference type="SAM" id="MobiDB-lite"/>
    </source>
</evidence>
<feature type="region of interest" description="Disordered" evidence="1">
    <location>
        <begin position="280"/>
        <end position="317"/>
    </location>
</feature>
<protein>
    <recommendedName>
        <fullName evidence="4">START domain-containing protein</fullName>
    </recommendedName>
</protein>
<comment type="caution">
    <text evidence="2">The sequence shown here is derived from an EMBL/GenBank/DDBJ whole genome shotgun (WGS) entry which is preliminary data.</text>
</comment>
<evidence type="ECO:0000313" key="2">
    <source>
        <dbReference type="EMBL" id="GIL85356.1"/>
    </source>
</evidence>
<dbReference type="OrthoDB" id="1295045at2759"/>
<dbReference type="EMBL" id="BNCP01000032">
    <property type="protein sequence ID" value="GIL85356.1"/>
    <property type="molecule type" value="Genomic_DNA"/>
</dbReference>
<feature type="region of interest" description="Disordered" evidence="1">
    <location>
        <begin position="398"/>
        <end position="454"/>
    </location>
</feature>
<feature type="non-terminal residue" evidence="2">
    <location>
        <position position="454"/>
    </location>
</feature>
<proteinExistence type="predicted"/>
<organism evidence="2 3">
    <name type="scientific">Volvox reticuliferus</name>
    <dbReference type="NCBI Taxonomy" id="1737510"/>
    <lineage>
        <taxon>Eukaryota</taxon>
        <taxon>Viridiplantae</taxon>
        <taxon>Chlorophyta</taxon>
        <taxon>core chlorophytes</taxon>
        <taxon>Chlorophyceae</taxon>
        <taxon>CS clade</taxon>
        <taxon>Chlamydomonadales</taxon>
        <taxon>Volvocaceae</taxon>
        <taxon>Volvox</taxon>
    </lineage>
</organism>